<proteinExistence type="predicted"/>
<feature type="region of interest" description="Disordered" evidence="1">
    <location>
        <begin position="84"/>
        <end position="107"/>
    </location>
</feature>
<comment type="caution">
    <text evidence="3">The sequence shown here is derived from an EMBL/GenBank/DDBJ whole genome shotgun (WGS) entry which is preliminary data.</text>
</comment>
<reference evidence="3 4" key="1">
    <citation type="submission" date="2018-02" db="EMBL/GenBank/DDBJ databases">
        <title>Draft genome sequences of Elsinoe sp., causing black scab on jojoba.</title>
        <authorList>
            <person name="Stodart B."/>
            <person name="Jeffress S."/>
            <person name="Ash G."/>
            <person name="Arun Chinnappa K."/>
        </authorList>
    </citation>
    <scope>NUCLEOTIDE SEQUENCE [LARGE SCALE GENOMIC DNA]</scope>
    <source>
        <strain evidence="3 4">Hillstone_2</strain>
    </source>
</reference>
<dbReference type="AlphaFoldDB" id="A0A4U7ANF5"/>
<accession>A0A4U7ANF5</accession>
<organism evidence="3 4">
    <name type="scientific">Elsinoe australis</name>
    <dbReference type="NCBI Taxonomy" id="40998"/>
    <lineage>
        <taxon>Eukaryota</taxon>
        <taxon>Fungi</taxon>
        <taxon>Dikarya</taxon>
        <taxon>Ascomycota</taxon>
        <taxon>Pezizomycotina</taxon>
        <taxon>Dothideomycetes</taxon>
        <taxon>Dothideomycetidae</taxon>
        <taxon>Myriangiales</taxon>
        <taxon>Elsinoaceae</taxon>
        <taxon>Elsinoe</taxon>
    </lineage>
</organism>
<feature type="chain" id="PRO_5020491432" evidence="2">
    <location>
        <begin position="20"/>
        <end position="126"/>
    </location>
</feature>
<sequence>MKPQFLPLLALSLPLAATAFRVIDTSNSGTNDLTNGACHSIDVKEAMYQSDEGCIAEFFTQKECQGRAYWPNQLVKIDAEFDEPTQSGGAARKVRRGGGLEARQAAGDAKSWKSVRCGVKKREKDA</sequence>
<evidence type="ECO:0000313" key="4">
    <source>
        <dbReference type="Proteomes" id="UP000308133"/>
    </source>
</evidence>
<evidence type="ECO:0000256" key="1">
    <source>
        <dbReference type="SAM" id="MobiDB-lite"/>
    </source>
</evidence>
<dbReference type="Proteomes" id="UP000308133">
    <property type="component" value="Unassembled WGS sequence"/>
</dbReference>
<protein>
    <submittedName>
        <fullName evidence="3">Uncharacterized protein</fullName>
    </submittedName>
</protein>
<name>A0A4U7ANF5_9PEZI</name>
<feature type="signal peptide" evidence="2">
    <location>
        <begin position="1"/>
        <end position="19"/>
    </location>
</feature>
<evidence type="ECO:0000313" key="3">
    <source>
        <dbReference type="EMBL" id="TKX19389.1"/>
    </source>
</evidence>
<gene>
    <name evidence="3" type="ORF">C1H76_8575</name>
</gene>
<evidence type="ECO:0000256" key="2">
    <source>
        <dbReference type="SAM" id="SignalP"/>
    </source>
</evidence>
<dbReference type="EMBL" id="PTQR01000116">
    <property type="protein sequence ID" value="TKX19389.1"/>
    <property type="molecule type" value="Genomic_DNA"/>
</dbReference>
<keyword evidence="2" id="KW-0732">Signal</keyword>